<dbReference type="STRING" id="282199.GCA_001049735_00842"/>
<dbReference type="AlphaFoldDB" id="A0A0U1NJ95"/>
<dbReference type="Pfam" id="PF06082">
    <property type="entry name" value="YjbH"/>
    <property type="match status" value="1"/>
</dbReference>
<protein>
    <submittedName>
        <fullName evidence="1">Uncharacterized protein</fullName>
    </submittedName>
</protein>
<proteinExistence type="predicted"/>
<dbReference type="EMBL" id="CVQV01000004">
    <property type="protein sequence ID" value="CRK74804.1"/>
    <property type="molecule type" value="Genomic_DNA"/>
</dbReference>
<organism evidence="1 2">
    <name type="scientific">Nereida ignava</name>
    <dbReference type="NCBI Taxonomy" id="282199"/>
    <lineage>
        <taxon>Bacteria</taxon>
        <taxon>Pseudomonadati</taxon>
        <taxon>Pseudomonadota</taxon>
        <taxon>Alphaproteobacteria</taxon>
        <taxon>Rhodobacterales</taxon>
        <taxon>Roseobacteraceae</taxon>
        <taxon>Nereida</taxon>
    </lineage>
</organism>
<accession>A0A0U1NJ95</accession>
<sequence>MPDAFMLPDAESALSIARDKDLSTLNFTFQALPRLQTSLSFATYDDIGAGVSSENTSLNLKYALTDEGRVLPAISVGIDGLFGNDRDAAEYIVASKTLAQTVEASVGLGWGRYGGAADVSAPFGQRPAFDTAKRASFDHLFKGDAGVFAGLLWHTPVDGLSLAAEYSSDTFANEAVMPDSRFNFGARYEVSEGLTLGAYQRGGDTVGVTLTLSGNPNRPRVAQPVGAQPVFVGARSRAAQTWGSAASPDFDRLAELLSEQGIQLQKAKLDGDVAAVRVVSWSNSAVPKVIGRTARVLAATSPQSVNVFDISLTLNDLPTKTFTIRRNDIHQLIDQPLGGSQVLANTGITGASDRAQTWDWQ</sequence>
<evidence type="ECO:0000313" key="2">
    <source>
        <dbReference type="Proteomes" id="UP000048949"/>
    </source>
</evidence>
<name>A0A0U1NJ95_9RHOB</name>
<dbReference type="InterPro" id="IPR010344">
    <property type="entry name" value="YbjH"/>
</dbReference>
<keyword evidence="2" id="KW-1185">Reference proteome</keyword>
<dbReference type="Proteomes" id="UP000048949">
    <property type="component" value="Unassembled WGS sequence"/>
</dbReference>
<gene>
    <name evidence="1" type="ORF">NIG5292_00842</name>
</gene>
<evidence type="ECO:0000313" key="1">
    <source>
        <dbReference type="EMBL" id="CRK74804.1"/>
    </source>
</evidence>
<reference evidence="1 2" key="1">
    <citation type="submission" date="2015-04" db="EMBL/GenBank/DDBJ databases">
        <authorList>
            <person name="Syromyatnikov M.Y."/>
            <person name="Popov V.N."/>
        </authorList>
    </citation>
    <scope>NUCLEOTIDE SEQUENCE [LARGE SCALE GENOMIC DNA]</scope>
    <source>
        <strain evidence="1 2">CECT 5292</strain>
    </source>
</reference>